<dbReference type="Proteomes" id="UP001607303">
    <property type="component" value="Unassembled WGS sequence"/>
</dbReference>
<name>A0ABD2AMV0_VESMC</name>
<gene>
    <name evidence="2" type="ORF">V1477_020771</name>
</gene>
<keyword evidence="1" id="KW-0472">Membrane</keyword>
<reference evidence="2 3" key="1">
    <citation type="journal article" date="2024" name="Ann. Entomol. Soc. Am.">
        <title>Genomic analyses of the southern and eastern yellowjacket wasps (Hymenoptera: Vespidae) reveal evolutionary signatures of social life.</title>
        <authorList>
            <person name="Catto M.A."/>
            <person name="Caine P.B."/>
            <person name="Orr S.E."/>
            <person name="Hunt B.G."/>
            <person name="Goodisman M.A.D."/>
        </authorList>
    </citation>
    <scope>NUCLEOTIDE SEQUENCE [LARGE SCALE GENOMIC DNA]</scope>
    <source>
        <strain evidence="2">232</strain>
        <tissue evidence="2">Head and thorax</tissue>
    </source>
</reference>
<evidence type="ECO:0000313" key="2">
    <source>
        <dbReference type="EMBL" id="KAL2721951.1"/>
    </source>
</evidence>
<dbReference type="AlphaFoldDB" id="A0ABD2AMV0"/>
<organism evidence="2 3">
    <name type="scientific">Vespula maculifrons</name>
    <name type="common">Eastern yellow jacket</name>
    <name type="synonym">Wasp</name>
    <dbReference type="NCBI Taxonomy" id="7453"/>
    <lineage>
        <taxon>Eukaryota</taxon>
        <taxon>Metazoa</taxon>
        <taxon>Ecdysozoa</taxon>
        <taxon>Arthropoda</taxon>
        <taxon>Hexapoda</taxon>
        <taxon>Insecta</taxon>
        <taxon>Pterygota</taxon>
        <taxon>Neoptera</taxon>
        <taxon>Endopterygota</taxon>
        <taxon>Hymenoptera</taxon>
        <taxon>Apocrita</taxon>
        <taxon>Aculeata</taxon>
        <taxon>Vespoidea</taxon>
        <taxon>Vespidae</taxon>
        <taxon>Vespinae</taxon>
        <taxon>Vespula</taxon>
    </lineage>
</organism>
<proteinExistence type="predicted"/>
<accession>A0ABD2AMV0</accession>
<evidence type="ECO:0000256" key="1">
    <source>
        <dbReference type="SAM" id="Phobius"/>
    </source>
</evidence>
<sequence>MGNVESLTGSLHTSWMEAFLKEKNSERIFVLTSVTSDANEIPLEIWFHDILLCCNSSNSRSSIIAVVVEIEVVVALAAVVVVVEWQIVRNSVKLTCISFHSVEALENIVIITSFF</sequence>
<keyword evidence="3" id="KW-1185">Reference proteome</keyword>
<keyword evidence="1" id="KW-1133">Transmembrane helix</keyword>
<feature type="transmembrane region" description="Helical" evidence="1">
    <location>
        <begin position="63"/>
        <end position="83"/>
    </location>
</feature>
<comment type="caution">
    <text evidence="2">The sequence shown here is derived from an EMBL/GenBank/DDBJ whole genome shotgun (WGS) entry which is preliminary data.</text>
</comment>
<protein>
    <submittedName>
        <fullName evidence="2">Uncharacterized protein</fullName>
    </submittedName>
</protein>
<dbReference type="EMBL" id="JAYRBN010000116">
    <property type="protein sequence ID" value="KAL2721951.1"/>
    <property type="molecule type" value="Genomic_DNA"/>
</dbReference>
<evidence type="ECO:0000313" key="3">
    <source>
        <dbReference type="Proteomes" id="UP001607303"/>
    </source>
</evidence>
<keyword evidence="1" id="KW-0812">Transmembrane</keyword>